<evidence type="ECO:0000256" key="1">
    <source>
        <dbReference type="SAM" id="Phobius"/>
    </source>
</evidence>
<gene>
    <name evidence="2" type="ORF">DEH80_03410</name>
</gene>
<feature type="transmembrane region" description="Helical" evidence="1">
    <location>
        <begin position="430"/>
        <end position="450"/>
    </location>
</feature>
<evidence type="ECO:0000313" key="2">
    <source>
        <dbReference type="EMBL" id="PWN57000.1"/>
    </source>
</evidence>
<feature type="transmembrane region" description="Helical" evidence="1">
    <location>
        <begin position="91"/>
        <end position="110"/>
    </location>
</feature>
<evidence type="ECO:0000313" key="3">
    <source>
        <dbReference type="Proteomes" id="UP000251800"/>
    </source>
</evidence>
<feature type="transmembrane region" description="Helical" evidence="1">
    <location>
        <begin position="471"/>
        <end position="491"/>
    </location>
</feature>
<organism evidence="2 3">
    <name type="scientific">Abyssibacter profundi</name>
    <dbReference type="NCBI Taxonomy" id="2182787"/>
    <lineage>
        <taxon>Bacteria</taxon>
        <taxon>Pseudomonadati</taxon>
        <taxon>Pseudomonadota</taxon>
        <taxon>Gammaproteobacteria</taxon>
        <taxon>Chromatiales</taxon>
        <taxon>Oceanococcaceae</taxon>
        <taxon>Abyssibacter</taxon>
    </lineage>
</organism>
<evidence type="ECO:0008006" key="4">
    <source>
        <dbReference type="Google" id="ProtNLM"/>
    </source>
</evidence>
<feature type="transmembrane region" description="Helical" evidence="1">
    <location>
        <begin position="272"/>
        <end position="291"/>
    </location>
</feature>
<sequence>MTSTWFARLGGFWLFWVCPSAALAHSFGQVYNLPVPFWLYAWGATGALLASFVMVAVALTSARATQAPAYLAWAPAGSRTRALLRLTHRSAQAIALGLMLLCIATGLWGVNSPYGNFNLTAFWIVFVLGLTYVVALTGNLYAWINPWRSLTDLGVAAIAVLRADRAPSPWLRYPAWLGHWPAVAQYMAFIWIELNARHTPQALAEVLLVYTALTLGGCLLFGRQAWFRQADVFAVFFRQVARLAPLQPDPDRPGGLRLYWPMLAVAQRPAESLSVLVFILFMLSSTAFDGLSDTLAWRRWLWADLYNAGLKHWVGTNPLAAFPQMQQIDRVWRSVWLLASPWLYLVVYLAVIALTRRLTRSGHNTRTLALAFAPTLLPIALAYHFTHYYTLLQTQGVKILPLMSDPFGHGWDLFGTADWLQRTIIPNPGTVWHVQVVLIVLGHVISVYLAHRVALLYFPSRRQAAISQLPMLLLMIALTIGGLWILSQPLASGG</sequence>
<dbReference type="Proteomes" id="UP000251800">
    <property type="component" value="Unassembled WGS sequence"/>
</dbReference>
<dbReference type="EMBL" id="QEQK01000003">
    <property type="protein sequence ID" value="PWN57000.1"/>
    <property type="molecule type" value="Genomic_DNA"/>
</dbReference>
<feature type="transmembrane region" description="Helical" evidence="1">
    <location>
        <begin position="40"/>
        <end position="59"/>
    </location>
</feature>
<reference evidence="2 3" key="1">
    <citation type="submission" date="2018-05" db="EMBL/GenBank/DDBJ databases">
        <title>Abyssibacter profundi OUC007T gen. nov., sp. nov, a marine bacterium isolated from seawater of the Mariana Trench.</title>
        <authorList>
            <person name="Zhou S."/>
        </authorList>
    </citation>
    <scope>NUCLEOTIDE SEQUENCE [LARGE SCALE GENOMIC DNA]</scope>
    <source>
        <strain evidence="2 3">OUC007</strain>
    </source>
</reference>
<keyword evidence="3" id="KW-1185">Reference proteome</keyword>
<protein>
    <recommendedName>
        <fullName evidence="4">Fenitrothion hydrolase</fullName>
    </recommendedName>
</protein>
<name>A0A363UNI2_9GAMM</name>
<dbReference type="AlphaFoldDB" id="A0A363UNI2"/>
<feature type="transmembrane region" description="Helical" evidence="1">
    <location>
        <begin position="122"/>
        <end position="144"/>
    </location>
</feature>
<dbReference type="OrthoDB" id="8168962at2"/>
<keyword evidence="1" id="KW-1133">Transmembrane helix</keyword>
<comment type="caution">
    <text evidence="2">The sequence shown here is derived from an EMBL/GenBank/DDBJ whole genome shotgun (WGS) entry which is preliminary data.</text>
</comment>
<feature type="transmembrane region" description="Helical" evidence="1">
    <location>
        <begin position="335"/>
        <end position="355"/>
    </location>
</feature>
<keyword evidence="1" id="KW-0812">Transmembrane</keyword>
<proteinExistence type="predicted"/>
<feature type="transmembrane region" description="Helical" evidence="1">
    <location>
        <begin position="173"/>
        <end position="192"/>
    </location>
</feature>
<feature type="transmembrane region" description="Helical" evidence="1">
    <location>
        <begin position="204"/>
        <end position="222"/>
    </location>
</feature>
<keyword evidence="1" id="KW-0472">Membrane</keyword>
<dbReference type="RefSeq" id="WP_109719081.1">
    <property type="nucleotide sequence ID" value="NZ_QEQK01000003.1"/>
</dbReference>
<feature type="transmembrane region" description="Helical" evidence="1">
    <location>
        <begin position="367"/>
        <end position="385"/>
    </location>
</feature>
<accession>A0A363UNI2</accession>